<keyword evidence="3" id="KW-1185">Reference proteome</keyword>
<feature type="signal peptide" evidence="1">
    <location>
        <begin position="1"/>
        <end position="29"/>
    </location>
</feature>
<protein>
    <submittedName>
        <fullName evidence="2">Uncharacterized protein</fullName>
    </submittedName>
</protein>
<proteinExistence type="predicted"/>
<keyword evidence="1" id="KW-0732">Signal</keyword>
<name>A0ABY4M415_9ACTN</name>
<dbReference type="Proteomes" id="UP000830115">
    <property type="component" value="Chromosome"/>
</dbReference>
<evidence type="ECO:0000313" key="2">
    <source>
        <dbReference type="EMBL" id="UQA92511.1"/>
    </source>
</evidence>
<evidence type="ECO:0000256" key="1">
    <source>
        <dbReference type="SAM" id="SignalP"/>
    </source>
</evidence>
<dbReference type="EMBL" id="CP086322">
    <property type="protein sequence ID" value="UQA92511.1"/>
    <property type="molecule type" value="Genomic_DNA"/>
</dbReference>
<sequence>MKWNKLGTAAGTVTAAVAISLFGTAPAFASVSFTTTDKHMGGRAYWESPGDRLRVLDQRRDGYSAWAGLYTSHGKFVGSVKASGKGKLASKRLNRKEGRKVIVKVCLVKGGGKKKYCAQRINYA</sequence>
<feature type="chain" id="PRO_5046721676" evidence="1">
    <location>
        <begin position="30"/>
        <end position="124"/>
    </location>
</feature>
<accession>A0ABY4M415</accession>
<dbReference type="RefSeq" id="WP_248863374.1">
    <property type="nucleotide sequence ID" value="NZ_CP086322.1"/>
</dbReference>
<gene>
    <name evidence="2" type="ORF">K9S39_12320</name>
</gene>
<evidence type="ECO:0000313" key="3">
    <source>
        <dbReference type="Proteomes" id="UP000830115"/>
    </source>
</evidence>
<organism evidence="2 3">
    <name type="scientific">Streptomyces halobius</name>
    <dbReference type="NCBI Taxonomy" id="2879846"/>
    <lineage>
        <taxon>Bacteria</taxon>
        <taxon>Bacillati</taxon>
        <taxon>Actinomycetota</taxon>
        <taxon>Actinomycetes</taxon>
        <taxon>Kitasatosporales</taxon>
        <taxon>Streptomycetaceae</taxon>
        <taxon>Streptomyces</taxon>
    </lineage>
</organism>
<reference evidence="2" key="1">
    <citation type="submission" date="2021-10" db="EMBL/GenBank/DDBJ databases">
        <title>Streptomyces nigrumlapis sp.nov.,an antimicrobial producing actinobacterium isolated from Black Gobi rocks.</title>
        <authorList>
            <person name="Wen Y."/>
            <person name="Zhang W."/>
            <person name="Liu X.G."/>
        </authorList>
    </citation>
    <scope>NUCLEOTIDE SEQUENCE</scope>
    <source>
        <strain evidence="2">ST13-2-2</strain>
    </source>
</reference>